<dbReference type="EMBL" id="BDSP01000117">
    <property type="protein sequence ID" value="GAX17390.1"/>
    <property type="molecule type" value="Genomic_DNA"/>
</dbReference>
<keyword evidence="2" id="KW-0489">Methyltransferase</keyword>
<dbReference type="AlphaFoldDB" id="A0A1Z5JTP4"/>
<evidence type="ECO:0000313" key="2">
    <source>
        <dbReference type="EMBL" id="GAX17390.1"/>
    </source>
</evidence>
<proteinExistence type="predicted"/>
<dbReference type="OrthoDB" id="269872at2759"/>
<dbReference type="GO" id="GO:0032259">
    <property type="term" value="P:methylation"/>
    <property type="evidence" value="ECO:0007669"/>
    <property type="project" value="UniProtKB-KW"/>
</dbReference>
<name>A0A1Z5JTP4_FISSO</name>
<dbReference type="Gene3D" id="3.30.750.80">
    <property type="entry name" value="RNA methyltransferase domain (HRMD) like"/>
    <property type="match status" value="1"/>
</dbReference>
<dbReference type="PANTHER" id="PTHR42873:SF1">
    <property type="entry name" value="S-ADENOSYLMETHIONINE-DEPENDENT METHYLTRANSFERASE DOMAIN-CONTAINING PROTEIN"/>
    <property type="match status" value="1"/>
</dbReference>
<dbReference type="InterPro" id="IPR029063">
    <property type="entry name" value="SAM-dependent_MTases_sf"/>
</dbReference>
<dbReference type="Gene3D" id="3.40.50.150">
    <property type="entry name" value="Vaccinia Virus protein VP39"/>
    <property type="match status" value="1"/>
</dbReference>
<keyword evidence="2" id="KW-0808">Transferase</keyword>
<reference evidence="2 3" key="1">
    <citation type="journal article" date="2015" name="Plant Cell">
        <title>Oil accumulation by the oleaginous diatom Fistulifera solaris as revealed by the genome and transcriptome.</title>
        <authorList>
            <person name="Tanaka T."/>
            <person name="Maeda Y."/>
            <person name="Veluchamy A."/>
            <person name="Tanaka M."/>
            <person name="Abida H."/>
            <person name="Marechal E."/>
            <person name="Bowler C."/>
            <person name="Muto M."/>
            <person name="Sunaga Y."/>
            <person name="Tanaka M."/>
            <person name="Yoshino T."/>
            <person name="Taniguchi T."/>
            <person name="Fukuda Y."/>
            <person name="Nemoto M."/>
            <person name="Matsumoto M."/>
            <person name="Wong P.S."/>
            <person name="Aburatani S."/>
            <person name="Fujibuchi W."/>
        </authorList>
    </citation>
    <scope>NUCLEOTIDE SEQUENCE [LARGE SCALE GENOMIC DNA]</scope>
    <source>
        <strain evidence="2 3">JPCC DA0580</strain>
    </source>
</reference>
<dbReference type="SUPFAM" id="SSF53335">
    <property type="entry name" value="S-adenosyl-L-methionine-dependent methyltransferases"/>
    <property type="match status" value="1"/>
</dbReference>
<dbReference type="GO" id="GO:0008168">
    <property type="term" value="F:methyltransferase activity"/>
    <property type="evidence" value="ECO:0007669"/>
    <property type="project" value="UniProtKB-KW"/>
</dbReference>
<dbReference type="EC" id="2.1.1.191" evidence="2"/>
<dbReference type="Pfam" id="PF13847">
    <property type="entry name" value="Methyltransf_31"/>
    <property type="match status" value="1"/>
</dbReference>
<dbReference type="FunCoup" id="A0A1Z5JTP4">
    <property type="interactions" value="1"/>
</dbReference>
<dbReference type="CDD" id="cd11572">
    <property type="entry name" value="RlmI_M_like"/>
    <property type="match status" value="1"/>
</dbReference>
<organism evidence="2 3">
    <name type="scientific">Fistulifera solaris</name>
    <name type="common">Oleaginous diatom</name>
    <dbReference type="NCBI Taxonomy" id="1519565"/>
    <lineage>
        <taxon>Eukaryota</taxon>
        <taxon>Sar</taxon>
        <taxon>Stramenopiles</taxon>
        <taxon>Ochrophyta</taxon>
        <taxon>Bacillariophyta</taxon>
        <taxon>Bacillariophyceae</taxon>
        <taxon>Bacillariophycidae</taxon>
        <taxon>Naviculales</taxon>
        <taxon>Naviculaceae</taxon>
        <taxon>Fistulifera</taxon>
    </lineage>
</organism>
<evidence type="ECO:0000313" key="3">
    <source>
        <dbReference type="Proteomes" id="UP000198406"/>
    </source>
</evidence>
<keyword evidence="3" id="KW-1185">Reference proteome</keyword>
<dbReference type="InParanoid" id="A0A1Z5JTP4"/>
<dbReference type="Proteomes" id="UP000198406">
    <property type="component" value="Unassembled WGS sequence"/>
</dbReference>
<feature type="domain" description="Methyltransferase" evidence="1">
    <location>
        <begin position="179"/>
        <end position="304"/>
    </location>
</feature>
<gene>
    <name evidence="2" type="ORF">FisN_5Hh033</name>
</gene>
<dbReference type="InterPro" id="IPR025714">
    <property type="entry name" value="Methyltranfer_dom"/>
</dbReference>
<protein>
    <submittedName>
        <fullName evidence="2">23S rRNA (Cytosine1962-C5)-methyltransferase</fullName>
        <ecNumber evidence="2">2.1.1.191</ecNumber>
    </submittedName>
</protein>
<comment type="caution">
    <text evidence="2">The sequence shown here is derived from an EMBL/GenBank/DDBJ whole genome shotgun (WGS) entry which is preliminary data.</text>
</comment>
<dbReference type="PANTHER" id="PTHR42873">
    <property type="entry name" value="RIBOSOMAL RNA LARGE SUBUNIT METHYLTRANSFERASE"/>
    <property type="match status" value="1"/>
</dbReference>
<evidence type="ECO:0000259" key="1">
    <source>
        <dbReference type="Pfam" id="PF13847"/>
    </source>
</evidence>
<accession>A0A1Z5JTP4</accession>
<sequence length="361" mass="39352">MIQSKEADPDEALRVVLRHHLRSALQLRQGGLIDWNLTDTYRLCHGEGDSLSGLAIDVIGSQHAVIMSSALWCQVHRDIIQSEIQATLGPDVQLVWRTTPSRLEQDGLSQATKDGQDTTNHRLALLLSEAQESLSEKDKVVYYRENGVKFAAYPYEGGQKTSVYCDQRENRMHVASLAKDKTVLDLCCYHGGFSLTALVQGNAKAATAVDSSADAVKAAADNAELNQVELECVQADITSFLQDMHGQRSWDIVALDPPKLAPSVSSLDKARRKYHALNRDAIKVVAESGGYLMTCTCSAAMTQEEGGQAFLNMVQGAALAAHRRVTLLRVSGAASCHTQSPISWPAGNYLTAALFYVHPTE</sequence>
<dbReference type="CDD" id="cd02440">
    <property type="entry name" value="AdoMet_MTases"/>
    <property type="match status" value="1"/>
</dbReference>